<dbReference type="InterPro" id="IPR001611">
    <property type="entry name" value="Leu-rich_rpt"/>
</dbReference>
<dbReference type="Pfam" id="PF00931">
    <property type="entry name" value="NB-ARC"/>
    <property type="match status" value="2"/>
</dbReference>
<dbReference type="SUPFAM" id="SSF52058">
    <property type="entry name" value="L domain-like"/>
    <property type="match status" value="2"/>
</dbReference>
<dbReference type="InterPro" id="IPR042197">
    <property type="entry name" value="Apaf_helical"/>
</dbReference>
<dbReference type="FunFam" id="3.40.50.300:FF:001091">
    <property type="entry name" value="Probable disease resistance protein At1g61300"/>
    <property type="match status" value="1"/>
</dbReference>
<evidence type="ECO:0000256" key="2">
    <source>
        <dbReference type="ARBA" id="ARBA00022737"/>
    </source>
</evidence>
<dbReference type="GO" id="GO:0043531">
    <property type="term" value="F:ADP binding"/>
    <property type="evidence" value="ECO:0007669"/>
    <property type="project" value="InterPro"/>
</dbReference>
<dbReference type="Pfam" id="PF23559">
    <property type="entry name" value="WHD_DRP"/>
    <property type="match status" value="1"/>
</dbReference>
<feature type="domain" description="NB-ARC" evidence="5">
    <location>
        <begin position="443"/>
        <end position="612"/>
    </location>
</feature>
<dbReference type="Gene3D" id="3.40.50.300">
    <property type="entry name" value="P-loop containing nucleotide triphosphate hydrolases"/>
    <property type="match status" value="2"/>
</dbReference>
<dbReference type="Pfam" id="PF13855">
    <property type="entry name" value="LRR_8"/>
    <property type="match status" value="1"/>
</dbReference>
<name>W9RT40_9ROSA</name>
<keyword evidence="1" id="KW-0433">Leucine-rich repeat</keyword>
<feature type="domain" description="R13L1/DRL21-like LRR repeat region" evidence="7">
    <location>
        <begin position="963"/>
        <end position="1083"/>
    </location>
</feature>
<evidence type="ECO:0000259" key="5">
    <source>
        <dbReference type="Pfam" id="PF00931"/>
    </source>
</evidence>
<dbReference type="InterPro" id="IPR002182">
    <property type="entry name" value="NB-ARC"/>
</dbReference>
<dbReference type="eggNOG" id="KOG4658">
    <property type="taxonomic scope" value="Eukaryota"/>
</dbReference>
<dbReference type="PRINTS" id="PR00364">
    <property type="entry name" value="DISEASERSIST"/>
</dbReference>
<evidence type="ECO:0000256" key="3">
    <source>
        <dbReference type="ARBA" id="ARBA00022821"/>
    </source>
</evidence>
<reference evidence="9" key="1">
    <citation type="submission" date="2013-01" db="EMBL/GenBank/DDBJ databases">
        <title>Draft Genome Sequence of a Mulberry Tree, Morus notabilis C.K. Schneid.</title>
        <authorList>
            <person name="He N."/>
            <person name="Zhao S."/>
        </authorList>
    </citation>
    <scope>NUCLEOTIDE SEQUENCE</scope>
</reference>
<dbReference type="SUPFAM" id="SSF52540">
    <property type="entry name" value="P-loop containing nucleoside triphosphate hydrolases"/>
    <property type="match status" value="2"/>
</dbReference>
<dbReference type="InterPro" id="IPR056789">
    <property type="entry name" value="LRR_R13L1-DRL21"/>
</dbReference>
<dbReference type="Pfam" id="PF25019">
    <property type="entry name" value="LRR_R13L1-DRL21"/>
    <property type="match status" value="1"/>
</dbReference>
<keyword evidence="9" id="KW-1185">Reference proteome</keyword>
<keyword evidence="3" id="KW-0611">Plant defense</keyword>
<sequence length="1319" mass="149806">MAADIPSMIIVLKQMSELVGSEAMKERALDDCLKLESIISDLIFVLQRVQQQPYMNLERVEDAVYEAYDFLDDCLAVVSSGRRRRRVASPNKNINIATKVGSFFSLASSNPIVFRHNMGYATKKLRKALQRSVALTNIRVHADVIRAAYLFAEAGKQLPSYPHVKDENIIGRDLDKGQIMKLVLEAADIESTEQNPRVVPVVGFKGIGKTTLARLVYQEPVVRECFDLRMWVCVEDRFDVRFIVLGLMGSVERERLDYLQMDQLQKELRKTINGKRFFVVLDDVRDISRESWLSLRNLLVGGAEGSTVLVTTRSEKVANIARTVAQSYHLGRLNNADSRLLLKRAAFHTNDGEEEVQAFEEIGRQIAAKCEGVPLVIWCVGSSLRLKGVDEWQSFDAKEEIARVRRKYDEESDNKQTKVASGMRETHSFVPQEEIIGRDADKEAIMEQLLAHSSEENELMVIAIVGAAGLGKTALAQLIFNDSRVQDHFDLSIWVCVTEDFDLKKIMMNIIVSVTSKDPGYPELEELARDIHQEILGKRYLLILDDAWNEDHEKWSRLLSFLSSGANGSRVIVTTRNENVVVNLASEKHTHRLKSLDEASSWSLFVKTAFEKGQQPTNSNIIKIGKDIVANCGGMPLAIKTIGGRLYFKNSETEWQSFYEKELPKILNTGADMLASLMLSYDDLPYFLKACFFYCGLFPKDYEIDVQTLVNLWMSLGFIIKPNPDLNLEDVGYGYFVDLLRRSFFQETMRDEQGRITKCKMQNSMCDLARSVAQNVCATIGIKGGINGAKSRHVSFDFHLDSSWHIRLLAQSKRIQSLILPTQLRQEVEGRSSESVCEEVTKFKYLRMLDLHNSGIKVVSDSIGDLKHLRYLDLSQNLNIKALPNSIGKLHHLQTLKLNHCSNLQKLPGAIRKLVNLRNLENESCYCLTHMPQRLSQLSNLQTLSEFVLSKGICSASNQSAKLDELAELNELRGKLKIKNLSCLGGDETTRARLKEKQYLLSLILIWDIDAVNVESDYEKLLEDLQPHPNLRELSLSAYGGVRFSSWLPQHENLVKFSLSRCRKCQCLPPLHRLPRLEVLLVDELPELEYISDKNESGAFFQSLKELQLTNLPKLARWWKRAAGDEKTTFSRLSKLIIKDCPSLISMPLFPCLEELLVLKNTRGEPFQETIAARRIPSTTSEASSSTSSTTVPPSVPLSKLRTLCLINMPNGGPKMWQSLSSLRSVTLDHLQDIKTLLEGLEQVTNLQELHVWRCDSLEEISWLSKIRSLRILSLRLCPNLTIPRDRISLITSLQKVEIEECPRISHIERMLEDRLYRQ</sequence>
<evidence type="ECO:0000256" key="4">
    <source>
        <dbReference type="SAM" id="MobiDB-lite"/>
    </source>
</evidence>
<feature type="region of interest" description="Disordered" evidence="4">
    <location>
        <begin position="1170"/>
        <end position="1195"/>
    </location>
</feature>
<dbReference type="EMBL" id="KE344574">
    <property type="protein sequence ID" value="EXB68335.1"/>
    <property type="molecule type" value="Genomic_DNA"/>
</dbReference>
<dbReference type="PANTHER" id="PTHR36766">
    <property type="entry name" value="PLANT BROAD-SPECTRUM MILDEW RESISTANCE PROTEIN RPW8"/>
    <property type="match status" value="1"/>
</dbReference>
<evidence type="ECO:0000313" key="9">
    <source>
        <dbReference type="Proteomes" id="UP000030645"/>
    </source>
</evidence>
<feature type="domain" description="NB-ARC" evidence="5">
    <location>
        <begin position="193"/>
        <end position="351"/>
    </location>
</feature>
<dbReference type="InterPro" id="IPR027417">
    <property type="entry name" value="P-loop_NTPase"/>
</dbReference>
<organism evidence="8 9">
    <name type="scientific">Morus notabilis</name>
    <dbReference type="NCBI Taxonomy" id="981085"/>
    <lineage>
        <taxon>Eukaryota</taxon>
        <taxon>Viridiplantae</taxon>
        <taxon>Streptophyta</taxon>
        <taxon>Embryophyta</taxon>
        <taxon>Tracheophyta</taxon>
        <taxon>Spermatophyta</taxon>
        <taxon>Magnoliopsida</taxon>
        <taxon>eudicotyledons</taxon>
        <taxon>Gunneridae</taxon>
        <taxon>Pentapetalae</taxon>
        <taxon>rosids</taxon>
        <taxon>fabids</taxon>
        <taxon>Rosales</taxon>
        <taxon>Moraceae</taxon>
        <taxon>Moreae</taxon>
        <taxon>Morus</taxon>
    </lineage>
</organism>
<dbReference type="KEGG" id="mnt:21388177"/>
<gene>
    <name evidence="8" type="ORF">L484_004683</name>
</gene>
<evidence type="ECO:0000256" key="1">
    <source>
        <dbReference type="ARBA" id="ARBA00022614"/>
    </source>
</evidence>
<dbReference type="OrthoDB" id="1166007at2759"/>
<dbReference type="PANTHER" id="PTHR36766:SF70">
    <property type="entry name" value="DISEASE RESISTANCE PROTEIN RGA4"/>
    <property type="match status" value="1"/>
</dbReference>
<dbReference type="Gene3D" id="1.10.10.10">
    <property type="entry name" value="Winged helix-like DNA-binding domain superfamily/Winged helix DNA-binding domain"/>
    <property type="match status" value="1"/>
</dbReference>
<dbReference type="Gene3D" id="3.80.10.10">
    <property type="entry name" value="Ribonuclease Inhibitor"/>
    <property type="match status" value="3"/>
</dbReference>
<feature type="compositionally biased region" description="Low complexity" evidence="4">
    <location>
        <begin position="1177"/>
        <end position="1195"/>
    </location>
</feature>
<feature type="domain" description="Disease resistance protein winged helix" evidence="6">
    <location>
        <begin position="697"/>
        <end position="769"/>
    </location>
</feature>
<dbReference type="InterPro" id="IPR058922">
    <property type="entry name" value="WHD_DRP"/>
</dbReference>
<evidence type="ECO:0000313" key="8">
    <source>
        <dbReference type="EMBL" id="EXB68335.1"/>
    </source>
</evidence>
<dbReference type="Proteomes" id="UP000030645">
    <property type="component" value="Unassembled WGS sequence"/>
</dbReference>
<dbReference type="InterPro" id="IPR036388">
    <property type="entry name" value="WH-like_DNA-bd_sf"/>
</dbReference>
<evidence type="ECO:0000259" key="7">
    <source>
        <dbReference type="Pfam" id="PF25019"/>
    </source>
</evidence>
<keyword evidence="2" id="KW-0677">Repeat</keyword>
<accession>W9RT40</accession>
<dbReference type="Gene3D" id="1.10.8.430">
    <property type="entry name" value="Helical domain of apoptotic protease-activating factors"/>
    <property type="match status" value="2"/>
</dbReference>
<dbReference type="FunFam" id="1.10.10.10:FF:000322">
    <property type="entry name" value="Probable disease resistance protein At1g63360"/>
    <property type="match status" value="1"/>
</dbReference>
<dbReference type="GO" id="GO:0006952">
    <property type="term" value="P:defense response"/>
    <property type="evidence" value="ECO:0007669"/>
    <property type="project" value="UniProtKB-KW"/>
</dbReference>
<evidence type="ECO:0000259" key="6">
    <source>
        <dbReference type="Pfam" id="PF23559"/>
    </source>
</evidence>
<protein>
    <submittedName>
        <fullName evidence="8">Putative disease resistance protein RGA4</fullName>
    </submittedName>
</protein>
<proteinExistence type="predicted"/>
<dbReference type="InterPro" id="IPR032675">
    <property type="entry name" value="LRR_dom_sf"/>
</dbReference>